<accession>A0ABX4RB10</accession>
<keyword evidence="2" id="KW-1133">Transmembrane helix</keyword>
<dbReference type="Proteomes" id="UP000233365">
    <property type="component" value="Unassembled WGS sequence"/>
</dbReference>
<protein>
    <submittedName>
        <fullName evidence="3">Uncharacterized protein</fullName>
    </submittedName>
</protein>
<dbReference type="EMBL" id="PGTS01000002">
    <property type="protein sequence ID" value="PKR50900.1"/>
    <property type="molecule type" value="Genomic_DNA"/>
</dbReference>
<feature type="transmembrane region" description="Helical" evidence="2">
    <location>
        <begin position="283"/>
        <end position="308"/>
    </location>
</feature>
<evidence type="ECO:0000256" key="1">
    <source>
        <dbReference type="SAM" id="MobiDB-lite"/>
    </source>
</evidence>
<evidence type="ECO:0000313" key="3">
    <source>
        <dbReference type="EMBL" id="PKR50900.1"/>
    </source>
</evidence>
<proteinExistence type="predicted"/>
<keyword evidence="2" id="KW-0472">Membrane</keyword>
<feature type="region of interest" description="Disordered" evidence="1">
    <location>
        <begin position="1"/>
        <end position="20"/>
    </location>
</feature>
<feature type="region of interest" description="Disordered" evidence="1">
    <location>
        <begin position="195"/>
        <end position="219"/>
    </location>
</feature>
<evidence type="ECO:0000313" key="4">
    <source>
        <dbReference type="Proteomes" id="UP000233365"/>
    </source>
</evidence>
<evidence type="ECO:0000256" key="2">
    <source>
        <dbReference type="SAM" id="Phobius"/>
    </source>
</evidence>
<comment type="caution">
    <text evidence="3">The sequence shown here is derived from an EMBL/GenBank/DDBJ whole genome shotgun (WGS) entry which is preliminary data.</text>
</comment>
<organism evidence="3 4">
    <name type="scientific">Thalassospira povalilytica</name>
    <dbReference type="NCBI Taxonomy" id="732237"/>
    <lineage>
        <taxon>Bacteria</taxon>
        <taxon>Pseudomonadati</taxon>
        <taxon>Pseudomonadota</taxon>
        <taxon>Alphaproteobacteria</taxon>
        <taxon>Rhodospirillales</taxon>
        <taxon>Thalassospiraceae</taxon>
        <taxon>Thalassospira</taxon>
    </lineage>
</organism>
<keyword evidence="2" id="KW-0812">Transmembrane</keyword>
<gene>
    <name evidence="3" type="ORF">CU041_04925</name>
</gene>
<keyword evidence="4" id="KW-1185">Reference proteome</keyword>
<feature type="compositionally biased region" description="Acidic residues" evidence="1">
    <location>
        <begin position="88"/>
        <end position="99"/>
    </location>
</feature>
<reference evidence="3 4" key="1">
    <citation type="submission" date="2017-11" db="EMBL/GenBank/DDBJ databases">
        <title>Biodiversity and function of Thalassospira species in the particle-attached aromatic-hydrocarbon-degrading consortia from the surface seawater of the China South Sea.</title>
        <authorList>
            <person name="Dong C."/>
            <person name="Liu R."/>
            <person name="Shao Z."/>
        </authorList>
    </citation>
    <scope>NUCLEOTIDE SEQUENCE [LARGE SCALE GENOMIC DNA]</scope>
    <source>
        <strain evidence="3 4">139Z-12</strain>
    </source>
</reference>
<feature type="region of interest" description="Disordered" evidence="1">
    <location>
        <begin position="80"/>
        <end position="148"/>
    </location>
</feature>
<name>A0ABX4RB10_9PROT</name>
<sequence length="310" mass="34498">MKNAWLWMSDSQTRRPGRAPNRFVSARKWQETIKSQKPVRETPIKRFDRKDVMERDLERYRAEARARLLRNGFDIPPFLMPKPKIIDDDNETPDPETVEVTETRPPAMLGPKPSPMVSDKQIAAASAASAERAQNATRPKPSRHVHVQNAASGAAALHGNPAAQASHEAAQAAAFAEEKTAYDEYVESLNGGATLLDRGRQTDDGDASSGNDIQGRVDDFKEKEVRQSRIDLPDNTANWAARGEMDRKRLEILEKQEKAKAKAARSKRKARDPITWDKFLPRAAAYMIAAVAIGYVLVLTVSEFSAILGK</sequence>